<evidence type="ECO:0000259" key="13">
    <source>
        <dbReference type="Pfam" id="PF04039"/>
    </source>
</evidence>
<evidence type="ECO:0000259" key="12">
    <source>
        <dbReference type="Pfam" id="PF00662"/>
    </source>
</evidence>
<gene>
    <name evidence="16" type="ORF">M3M28_02040</name>
</gene>
<feature type="domain" description="NADH:quinone oxidoreductase/Mrp antiporter transmembrane" evidence="11">
    <location>
        <begin position="126"/>
        <end position="409"/>
    </location>
</feature>
<feature type="transmembrane region" description="Helical" evidence="10">
    <location>
        <begin position="74"/>
        <end position="98"/>
    </location>
</feature>
<feature type="transmembrane region" description="Helical" evidence="10">
    <location>
        <begin position="202"/>
        <end position="227"/>
    </location>
</feature>
<evidence type="ECO:0000256" key="6">
    <source>
        <dbReference type="ARBA" id="ARBA00022989"/>
    </source>
</evidence>
<evidence type="ECO:0000256" key="2">
    <source>
        <dbReference type="ARBA" id="ARBA00022448"/>
    </source>
</evidence>
<evidence type="ECO:0000259" key="15">
    <source>
        <dbReference type="Pfam" id="PF20501"/>
    </source>
</evidence>
<dbReference type="Pfam" id="PF20501">
    <property type="entry name" value="MbhE"/>
    <property type="match status" value="1"/>
</dbReference>
<feature type="transmembrane region" description="Helical" evidence="10">
    <location>
        <begin position="105"/>
        <end position="122"/>
    </location>
</feature>
<dbReference type="Pfam" id="PF13244">
    <property type="entry name" value="MbhD"/>
    <property type="match status" value="1"/>
</dbReference>
<dbReference type="Pfam" id="PF00361">
    <property type="entry name" value="Proton_antipo_M"/>
    <property type="match status" value="1"/>
</dbReference>
<feature type="transmembrane region" description="Helical" evidence="10">
    <location>
        <begin position="450"/>
        <end position="468"/>
    </location>
</feature>
<evidence type="ECO:0000256" key="1">
    <source>
        <dbReference type="ARBA" id="ARBA00004651"/>
    </source>
</evidence>
<protein>
    <submittedName>
        <fullName evidence="16">Na+/H+ antiporter subunit A</fullName>
    </submittedName>
</protein>
<evidence type="ECO:0000259" key="14">
    <source>
        <dbReference type="Pfam" id="PF13244"/>
    </source>
</evidence>
<dbReference type="InterPro" id="IPR001516">
    <property type="entry name" value="Proton_antipo_N"/>
</dbReference>
<feature type="transmembrane region" description="Helical" evidence="10">
    <location>
        <begin position="239"/>
        <end position="258"/>
    </location>
</feature>
<evidence type="ECO:0000256" key="3">
    <source>
        <dbReference type="ARBA" id="ARBA00022449"/>
    </source>
</evidence>
<comment type="subcellular location">
    <subcellularLocation>
        <location evidence="1">Cell membrane</location>
        <topology evidence="1">Multi-pass membrane protein</topology>
    </subcellularLocation>
    <subcellularLocation>
        <location evidence="9">Membrane</location>
        <topology evidence="9">Multi-pass membrane protein</topology>
    </subcellularLocation>
</comment>
<feature type="transmembrane region" description="Helical" evidence="10">
    <location>
        <begin position="837"/>
        <end position="853"/>
    </location>
</feature>
<sequence>MAFLLALFAVASVAMPLLRKLPGTSLFYVAAAVSAVAAIWTASHAPEIFAGETWRVSYEWLPQLGMNLDFRIDALSWVLAMIVTAIGSLVLFYCASYFKKDEPGLGRFAGVLLGFAGVMFGLVTTDNIYLMFVFWEATSILSYLLIGHYTGRRPSRGAAMQALLVTTLGGLAMLVGLVMLHVAAGSALFSEILTAEIPRDGFLITALILVIVGALTKSAQLPFHFWLPGAMAAPTPVSAYLHAASMVKAGVYLVLRLVPAFSDVPGFRETLVIVGVWTMLVGGWRSLRQFDLKLILAYGTVSQLGFMMTIAGFGGRNAVLAAIAMVLGHALFKAALFLIVGIIDHQLGTRDIRKISRLGRSAPVLATTAIIAAASMAGIPPLWGFVAKEGVFSSFLEAASAGDAWGWVALVGTAVGSILTVAYTCRFLFGAFATKRGVDPVEKATSHVEDLISPVILVVATIVIPFFATPIDHLIAQFADTAPAIDSEELYHLAIWHGLEPALLLSAITLLCGLGLFAARRKVERIQSFVPDVFEAARGYWLSLRIVDSVAARVTSSTQRGSLPFYLAIIFIVLVAAIAVPLPFIDYSQLDLTLEFSWVQLAIVVVLVLASIAVTQSKRRFHGVILVSATGYGISIIFALHGAPDLAMTQALIETLSLVVFVLVLRRLPAKHAHIDNNLPSWLRWVIAFAVAIAIGVITAIAMGFRIAPSDGLSFPELAVEGGHGYNVVNVTLVDLRGWDTMGELSVLIAAATGVASLVYLSARGSQRQTPPPPRPPLKKRKAMLQKLSEDRRAWLIAGNSLAPDNRSIVVEVVVRLIFHALFITSLYLLFAGHNSTGGGFAGGVVAGLALAARYLAGGREELDAAVRVDAGRLLGIGMVLAAGSALAPMLFGYPPLMSFWIDNEIAGIGHIIFVTSTIFDIGVYLIVIALVIDILRSLGSELDFQAEEEHLSQRNVAATVIDDAEIRGTTPANDPITGSLPAIRRHDGGAKR</sequence>
<feature type="domain" description="MrpA C-terminal/MbhD" evidence="14">
    <location>
        <begin position="605"/>
        <end position="669"/>
    </location>
</feature>
<evidence type="ECO:0000256" key="10">
    <source>
        <dbReference type="SAM" id="Phobius"/>
    </source>
</evidence>
<feature type="transmembrane region" description="Helical" evidence="10">
    <location>
        <begin position="128"/>
        <end position="146"/>
    </location>
</feature>
<keyword evidence="5 9" id="KW-0812">Transmembrane</keyword>
<name>A0ABY4MXV3_9MICO</name>
<evidence type="ECO:0000313" key="16">
    <source>
        <dbReference type="EMBL" id="UQN15273.1"/>
    </source>
</evidence>
<evidence type="ECO:0000259" key="11">
    <source>
        <dbReference type="Pfam" id="PF00361"/>
    </source>
</evidence>
<keyword evidence="8 10" id="KW-0472">Membrane</keyword>
<feature type="transmembrane region" description="Helical" evidence="10">
    <location>
        <begin position="685"/>
        <end position="708"/>
    </location>
</feature>
<dbReference type="InterPro" id="IPR046806">
    <property type="entry name" value="MrpA_C/MbhE"/>
</dbReference>
<evidence type="ECO:0000256" key="9">
    <source>
        <dbReference type="RuleBase" id="RU000320"/>
    </source>
</evidence>
<feature type="transmembrane region" description="Helical" evidence="10">
    <location>
        <begin position="364"/>
        <end position="384"/>
    </location>
</feature>
<feature type="transmembrane region" description="Helical" evidence="10">
    <location>
        <begin position="745"/>
        <end position="763"/>
    </location>
</feature>
<keyword evidence="4" id="KW-1003">Cell membrane</keyword>
<keyword evidence="2" id="KW-0813">Transport</keyword>
<feature type="transmembrane region" description="Helical" evidence="10">
    <location>
        <begin position="404"/>
        <end position="429"/>
    </location>
</feature>
<evidence type="ECO:0000256" key="8">
    <source>
        <dbReference type="ARBA" id="ARBA00023136"/>
    </source>
</evidence>
<evidence type="ECO:0000256" key="5">
    <source>
        <dbReference type="ARBA" id="ARBA00022692"/>
    </source>
</evidence>
<dbReference type="NCBIfam" id="NF009284">
    <property type="entry name" value="PRK12644.1"/>
    <property type="match status" value="1"/>
</dbReference>
<proteinExistence type="predicted"/>
<feature type="transmembrane region" description="Helical" evidence="10">
    <location>
        <begin position="319"/>
        <end position="343"/>
    </location>
</feature>
<keyword evidence="7" id="KW-0406">Ion transport</keyword>
<dbReference type="InterPro" id="IPR025383">
    <property type="entry name" value="MrpA_C/MbhD"/>
</dbReference>
<feature type="domain" description="MrpA C-terminal/MbhE" evidence="15">
    <location>
        <begin position="687"/>
        <end position="759"/>
    </location>
</feature>
<reference evidence="16" key="1">
    <citation type="submission" date="2022-05" db="EMBL/GenBank/DDBJ databases">
        <title>Complete genome sequence of toluene-degrading Gulosibacter sediminis strain ACHW.36C.</title>
        <authorList>
            <person name="Wai A.C."/>
            <person name="Lai G.K."/>
            <person name="Griffin S.D."/>
            <person name="Leung F.C."/>
        </authorList>
    </citation>
    <scope>NUCLEOTIDE SEQUENCE [LARGE SCALE GENOMIC DNA]</scope>
    <source>
        <strain evidence="16">ACHW.36C</strain>
    </source>
</reference>
<feature type="transmembrane region" description="Helical" evidence="10">
    <location>
        <begin position="596"/>
        <end position="614"/>
    </location>
</feature>
<dbReference type="InterPro" id="IPR001750">
    <property type="entry name" value="ND/Mrp_TM"/>
</dbReference>
<feature type="transmembrane region" description="Helical" evidence="10">
    <location>
        <begin position="646"/>
        <end position="665"/>
    </location>
</feature>
<feature type="transmembrane region" description="Helical" evidence="10">
    <location>
        <begin position="906"/>
        <end position="933"/>
    </location>
</feature>
<feature type="transmembrane region" description="Helical" evidence="10">
    <location>
        <begin position="874"/>
        <end position="894"/>
    </location>
</feature>
<feature type="transmembrane region" description="Helical" evidence="10">
    <location>
        <begin position="502"/>
        <end position="519"/>
    </location>
</feature>
<dbReference type="InterPro" id="IPR007182">
    <property type="entry name" value="MnhB"/>
</dbReference>
<feature type="transmembrane region" description="Helical" evidence="10">
    <location>
        <begin position="809"/>
        <end position="831"/>
    </location>
</feature>
<dbReference type="Pfam" id="PF04039">
    <property type="entry name" value="MnhB"/>
    <property type="match status" value="1"/>
</dbReference>
<feature type="transmembrane region" description="Helical" evidence="10">
    <location>
        <begin position="621"/>
        <end position="640"/>
    </location>
</feature>
<dbReference type="EMBL" id="CP097160">
    <property type="protein sequence ID" value="UQN15273.1"/>
    <property type="molecule type" value="Genomic_DNA"/>
</dbReference>
<keyword evidence="3" id="KW-0050">Antiport</keyword>
<dbReference type="Pfam" id="PF00662">
    <property type="entry name" value="Proton_antipo_N"/>
    <property type="match status" value="1"/>
</dbReference>
<feature type="transmembrane region" description="Helical" evidence="10">
    <location>
        <begin position="270"/>
        <end position="287"/>
    </location>
</feature>
<evidence type="ECO:0000256" key="4">
    <source>
        <dbReference type="ARBA" id="ARBA00022475"/>
    </source>
</evidence>
<dbReference type="PRINTS" id="PR01434">
    <property type="entry name" value="NADHDHGNASE5"/>
</dbReference>
<dbReference type="InterPro" id="IPR050616">
    <property type="entry name" value="CPA3_Na-H_Antiporter_A"/>
</dbReference>
<feature type="transmembrane region" description="Helical" evidence="10">
    <location>
        <begin position="294"/>
        <end position="313"/>
    </location>
</feature>
<dbReference type="PANTHER" id="PTHR43373:SF1">
    <property type="entry name" value="NA(+)_H(+) ANTIPORTER SUBUNIT A"/>
    <property type="match status" value="1"/>
</dbReference>
<feature type="domain" description="Na+/H+ antiporter MnhB subunit-related protein" evidence="13">
    <location>
        <begin position="810"/>
        <end position="933"/>
    </location>
</feature>
<feature type="domain" description="NADH-Ubiquinone oxidoreductase (complex I) chain 5 N-terminal" evidence="12">
    <location>
        <begin position="63"/>
        <end position="108"/>
    </location>
</feature>
<evidence type="ECO:0000256" key="7">
    <source>
        <dbReference type="ARBA" id="ARBA00023065"/>
    </source>
</evidence>
<feature type="transmembrane region" description="Helical" evidence="10">
    <location>
        <begin position="563"/>
        <end position="584"/>
    </location>
</feature>
<feature type="transmembrane region" description="Helical" evidence="10">
    <location>
        <begin position="158"/>
        <end position="182"/>
    </location>
</feature>
<accession>A0ABY4MXV3</accession>
<dbReference type="PANTHER" id="PTHR43373">
    <property type="entry name" value="NA(+)/H(+) ANTIPORTER SUBUNIT"/>
    <property type="match status" value="1"/>
</dbReference>
<organism evidence="16">
    <name type="scientific">Gulosibacter sediminis</name>
    <dbReference type="NCBI Taxonomy" id="1729695"/>
    <lineage>
        <taxon>Bacteria</taxon>
        <taxon>Bacillati</taxon>
        <taxon>Actinomycetota</taxon>
        <taxon>Actinomycetes</taxon>
        <taxon>Micrococcales</taxon>
        <taxon>Microbacteriaceae</taxon>
        <taxon>Gulosibacter</taxon>
    </lineage>
</organism>
<keyword evidence="6 10" id="KW-1133">Transmembrane helix</keyword>